<feature type="domain" description="Protein FecR C-terminal" evidence="3">
    <location>
        <begin position="320"/>
        <end position="385"/>
    </location>
</feature>
<dbReference type="Proteomes" id="UP000186917">
    <property type="component" value="Unassembled WGS sequence"/>
</dbReference>
<keyword evidence="5" id="KW-1185">Reference proteome</keyword>
<dbReference type="GO" id="GO:0016989">
    <property type="term" value="F:sigma factor antagonist activity"/>
    <property type="evidence" value="ECO:0007669"/>
    <property type="project" value="TreeGrafter"/>
</dbReference>
<reference evidence="5" key="1">
    <citation type="submission" date="2017-01" db="EMBL/GenBank/DDBJ databases">
        <authorList>
            <person name="Varghese N."/>
            <person name="Submissions S."/>
        </authorList>
    </citation>
    <scope>NUCLEOTIDE SEQUENCE [LARGE SCALE GENOMIC DNA]</scope>
    <source>
        <strain evidence="5">DSM 21054</strain>
    </source>
</reference>
<dbReference type="Gene3D" id="2.60.120.1440">
    <property type="match status" value="1"/>
</dbReference>
<dbReference type="AlphaFoldDB" id="A0A173MRL8"/>
<dbReference type="PANTHER" id="PTHR30273:SF2">
    <property type="entry name" value="PROTEIN FECR"/>
    <property type="match status" value="1"/>
</dbReference>
<evidence type="ECO:0000313" key="5">
    <source>
        <dbReference type="Proteomes" id="UP000186917"/>
    </source>
</evidence>
<dbReference type="RefSeq" id="WP_076377157.1">
    <property type="nucleotide sequence ID" value="NZ_AP017422.1"/>
</dbReference>
<evidence type="ECO:0000256" key="1">
    <source>
        <dbReference type="SAM" id="Phobius"/>
    </source>
</evidence>
<dbReference type="InterPro" id="IPR006860">
    <property type="entry name" value="FecR"/>
</dbReference>
<protein>
    <submittedName>
        <fullName evidence="4">FecR family protein</fullName>
    </submittedName>
</protein>
<evidence type="ECO:0000259" key="2">
    <source>
        <dbReference type="Pfam" id="PF04773"/>
    </source>
</evidence>
<keyword evidence="1" id="KW-0812">Transmembrane</keyword>
<dbReference type="Pfam" id="PF04773">
    <property type="entry name" value="FecR"/>
    <property type="match status" value="1"/>
</dbReference>
<dbReference type="Pfam" id="PF16344">
    <property type="entry name" value="FecR_C"/>
    <property type="match status" value="1"/>
</dbReference>
<proteinExistence type="predicted"/>
<feature type="transmembrane region" description="Helical" evidence="1">
    <location>
        <begin position="80"/>
        <end position="99"/>
    </location>
</feature>
<dbReference type="EMBL" id="FTOR01000001">
    <property type="protein sequence ID" value="SIS83860.1"/>
    <property type="molecule type" value="Genomic_DNA"/>
</dbReference>
<accession>A0A173MRL8</accession>
<keyword evidence="1" id="KW-0472">Membrane</keyword>
<dbReference type="STRING" id="477680.SAMN05421788_1011519"/>
<dbReference type="Gene3D" id="3.55.50.30">
    <property type="match status" value="1"/>
</dbReference>
<keyword evidence="1" id="KW-1133">Transmembrane helix</keyword>
<dbReference type="PANTHER" id="PTHR30273">
    <property type="entry name" value="PERIPLASMIC SIGNAL SENSOR AND SIGMA FACTOR ACTIVATOR FECR-RELATED"/>
    <property type="match status" value="1"/>
</dbReference>
<gene>
    <name evidence="4" type="ORF">SAMN05421788_1011519</name>
</gene>
<dbReference type="KEGG" id="fln:FLA_6145"/>
<dbReference type="InterPro" id="IPR032508">
    <property type="entry name" value="FecR_C"/>
</dbReference>
<name>A0A173MRL8_9BACT</name>
<evidence type="ECO:0000313" key="4">
    <source>
        <dbReference type="EMBL" id="SIS83860.1"/>
    </source>
</evidence>
<evidence type="ECO:0000259" key="3">
    <source>
        <dbReference type="Pfam" id="PF16344"/>
    </source>
</evidence>
<feature type="domain" description="FecR protein" evidence="2">
    <location>
        <begin position="179"/>
        <end position="273"/>
    </location>
</feature>
<dbReference type="InterPro" id="IPR012373">
    <property type="entry name" value="Ferrdict_sens_TM"/>
</dbReference>
<organism evidence="4 5">
    <name type="scientific">Filimonas lacunae</name>
    <dbReference type="NCBI Taxonomy" id="477680"/>
    <lineage>
        <taxon>Bacteria</taxon>
        <taxon>Pseudomonadati</taxon>
        <taxon>Bacteroidota</taxon>
        <taxon>Chitinophagia</taxon>
        <taxon>Chitinophagales</taxon>
        <taxon>Chitinophagaceae</taxon>
        <taxon>Filimonas</taxon>
    </lineage>
</organism>
<sequence length="392" mass="42869">MSTERLDDFLERYKNNVASSKGVAKMLDALGEKGGEELFEKFTQEKGDASSTPHSIAPPVVTDASLVKKQEAKVFKWRRIWVYAAASVLLMATTAYWWYAASSKSDSVEAGYKGKEVYGVPGKDAALLTLANNKVVNVSEAALGVIASEEDMDIIKLDSGWLMYKVNGSAEMHKAVYNTLTTPRGGQYKLILPDGSRVWLNAESSLSYEIDRGANARKVHLTGEAYFEVTGNSKQPFTVATESCNIGVLGTSFNVHAYKNEHTIKTTLLAGSVVIENGGASKQLIPGQQAVLVKGQQQKDVKVLDSVDVNAVIAWKNNVFVFNGDIKDAMLQVGRWYNVSVVFEEDMNVPLIATVPRNIPLPKLLELLSQTGSIQFAINGNKVLVRKIEISK</sequence>
<dbReference type="OrthoDB" id="625980at2"/>